<proteinExistence type="predicted"/>
<evidence type="ECO:0000256" key="3">
    <source>
        <dbReference type="PROSITE-ProRule" id="PRU00023"/>
    </source>
</evidence>
<evidence type="ECO:0000256" key="1">
    <source>
        <dbReference type="ARBA" id="ARBA00022737"/>
    </source>
</evidence>
<organism evidence="6 7">
    <name type="scientific">Mytilus coruscus</name>
    <name type="common">Sea mussel</name>
    <dbReference type="NCBI Taxonomy" id="42192"/>
    <lineage>
        <taxon>Eukaryota</taxon>
        <taxon>Metazoa</taxon>
        <taxon>Spiralia</taxon>
        <taxon>Lophotrochozoa</taxon>
        <taxon>Mollusca</taxon>
        <taxon>Bivalvia</taxon>
        <taxon>Autobranchia</taxon>
        <taxon>Pteriomorphia</taxon>
        <taxon>Mytilida</taxon>
        <taxon>Mytiloidea</taxon>
        <taxon>Mytilidae</taxon>
        <taxon>Mytilinae</taxon>
        <taxon>Mytilus</taxon>
    </lineage>
</organism>
<keyword evidence="4" id="KW-0175">Coiled coil</keyword>
<dbReference type="Pfam" id="PF12796">
    <property type="entry name" value="Ank_2"/>
    <property type="match status" value="3"/>
</dbReference>
<dbReference type="EMBL" id="CACVKT020002186">
    <property type="protein sequence ID" value="CAC5376392.1"/>
    <property type="molecule type" value="Genomic_DNA"/>
</dbReference>
<feature type="repeat" description="ANK" evidence="3">
    <location>
        <begin position="524"/>
        <end position="556"/>
    </location>
</feature>
<feature type="coiled-coil region" evidence="4">
    <location>
        <begin position="107"/>
        <end position="134"/>
    </location>
</feature>
<feature type="repeat" description="ANK" evidence="3">
    <location>
        <begin position="684"/>
        <end position="716"/>
    </location>
</feature>
<dbReference type="InterPro" id="IPR036770">
    <property type="entry name" value="Ankyrin_rpt-contain_sf"/>
</dbReference>
<dbReference type="PROSITE" id="PS50297">
    <property type="entry name" value="ANK_REP_REGION"/>
    <property type="match status" value="5"/>
</dbReference>
<dbReference type="PANTHER" id="PTHR24198:SF165">
    <property type="entry name" value="ANKYRIN REPEAT-CONTAINING PROTEIN-RELATED"/>
    <property type="match status" value="1"/>
</dbReference>
<sequence length="739" mass="84183">MMANQGLPTSFNSTNYARIGHAAQQLLSNILQELLFIKEPPFLLQGHVINNTFLNTTLRPDELLLINNVTTKGEIAARLEMYLGKQNGEFVSKLDNLKFCCMDSEIANMYIRTLEELKDRERELEDILAGTILKFYDEFIVIDGDISRVDQHISRVDDGLSRLGERVFRIEQQVSRVDDEFIGVHCDLSRVEQQVSRVDEQVLLVDQQVSRMNENISRLLSTDTETDAYQLEIDEWESEVKHFFVETTAITKIVNNLKENNIITITGISGVGKSVMIRHVALFLRNRDNHTILPCCSPNEIEAYYRKNKDQVFVFDDVCGRYTAIQSEIEEWVRYEHKIKRILKTGRIKLLASCRSQVFKEFQVQRLKLFTQNVLCFPSEKCSLTLEEKVLIAQKYLSHEYVEKVKHKLNDERTKLKSFKRDHCDFTILIEENNENHYFNRITDDISKGRFDQVLNNTQFKFPEYLSKLMSFMITNDQTHLNRMINAKDENGSTPLIWACLNRRKDVVEMLMKTGADINLVDFTGNTPLQNALDSGNVEIAESLISKGANVHLGSSLHSACRKGYRHIVELIINKGVDINKRDNRGRTPLLIACSHVQEDLVNFSLDKSCEIHHSNKMGDTPLSAACRSGSKVLVQKLLSKGANVNKATANGWTALMSACNLGYKTITDLLIQHDAKMNCTTNNGWTPLMFACGSGSESLVLSLIKKGADMFKVTTRGWSALACEKGHYDIVTLLLQKN</sequence>
<feature type="repeat" description="ANK" evidence="3">
    <location>
        <begin position="491"/>
        <end position="523"/>
    </location>
</feature>
<dbReference type="InterPro" id="IPR049050">
    <property type="entry name" value="nSTAND3"/>
</dbReference>
<dbReference type="InterPro" id="IPR002110">
    <property type="entry name" value="Ankyrin_rpt"/>
</dbReference>
<keyword evidence="2 3" id="KW-0040">ANK repeat</keyword>
<reference evidence="6 7" key="1">
    <citation type="submission" date="2020-06" db="EMBL/GenBank/DDBJ databases">
        <authorList>
            <person name="Li R."/>
            <person name="Bekaert M."/>
        </authorList>
    </citation>
    <scope>NUCLEOTIDE SEQUENCE [LARGE SCALE GENOMIC DNA]</scope>
    <source>
        <strain evidence="7">wild</strain>
    </source>
</reference>
<evidence type="ECO:0000313" key="6">
    <source>
        <dbReference type="EMBL" id="CAC5376392.1"/>
    </source>
</evidence>
<evidence type="ECO:0000313" key="7">
    <source>
        <dbReference type="Proteomes" id="UP000507470"/>
    </source>
</evidence>
<dbReference type="Pfam" id="PF20720">
    <property type="entry name" value="nSTAND3"/>
    <property type="match status" value="1"/>
</dbReference>
<evidence type="ECO:0000256" key="4">
    <source>
        <dbReference type="SAM" id="Coils"/>
    </source>
</evidence>
<keyword evidence="7" id="KW-1185">Reference proteome</keyword>
<dbReference type="AlphaFoldDB" id="A0A6J8AYI0"/>
<accession>A0A6J8AYI0</accession>
<dbReference type="SMART" id="SM00248">
    <property type="entry name" value="ANK"/>
    <property type="match status" value="7"/>
</dbReference>
<feature type="repeat" description="ANK" evidence="3">
    <location>
        <begin position="618"/>
        <end position="650"/>
    </location>
</feature>
<dbReference type="InterPro" id="IPR027417">
    <property type="entry name" value="P-loop_NTPase"/>
</dbReference>
<evidence type="ECO:0000256" key="2">
    <source>
        <dbReference type="ARBA" id="ARBA00023043"/>
    </source>
</evidence>
<dbReference type="PANTHER" id="PTHR24198">
    <property type="entry name" value="ANKYRIN REPEAT AND PROTEIN KINASE DOMAIN-CONTAINING PROTEIN"/>
    <property type="match status" value="1"/>
</dbReference>
<dbReference type="Gene3D" id="1.25.40.20">
    <property type="entry name" value="Ankyrin repeat-containing domain"/>
    <property type="match status" value="3"/>
</dbReference>
<evidence type="ECO:0000259" key="5">
    <source>
        <dbReference type="Pfam" id="PF20720"/>
    </source>
</evidence>
<gene>
    <name evidence="6" type="ORF">MCOR_13047</name>
</gene>
<feature type="repeat" description="ANK" evidence="3">
    <location>
        <begin position="651"/>
        <end position="683"/>
    </location>
</feature>
<feature type="domain" description="Novel STAND NTPase 3" evidence="5">
    <location>
        <begin position="244"/>
        <end position="398"/>
    </location>
</feature>
<feature type="repeat" description="ANK" evidence="3">
    <location>
        <begin position="552"/>
        <end position="584"/>
    </location>
</feature>
<dbReference type="SUPFAM" id="SSF52540">
    <property type="entry name" value="P-loop containing nucleoside triphosphate hydrolases"/>
    <property type="match status" value="1"/>
</dbReference>
<keyword evidence="1" id="KW-0677">Repeat</keyword>
<protein>
    <recommendedName>
        <fullName evidence="5">Novel STAND NTPase 3 domain-containing protein</fullName>
    </recommendedName>
</protein>
<dbReference type="PRINTS" id="PR01415">
    <property type="entry name" value="ANKYRIN"/>
</dbReference>
<dbReference type="SUPFAM" id="SSF48403">
    <property type="entry name" value="Ankyrin repeat"/>
    <property type="match status" value="1"/>
</dbReference>
<dbReference type="OrthoDB" id="19014at2759"/>
<dbReference type="PROSITE" id="PS50088">
    <property type="entry name" value="ANK_REPEAT"/>
    <property type="match status" value="6"/>
</dbReference>
<dbReference type="Proteomes" id="UP000507470">
    <property type="component" value="Unassembled WGS sequence"/>
</dbReference>
<name>A0A6J8AYI0_MYTCO</name>